<keyword evidence="2" id="KW-0031">Aminopeptidase</keyword>
<accession>A0A932CSE7</accession>
<feature type="domain" description="Peptidase M24" evidence="1">
    <location>
        <begin position="153"/>
        <end position="375"/>
    </location>
</feature>
<dbReference type="PANTHER" id="PTHR46112:SF3">
    <property type="entry name" value="AMINOPEPTIDASE YPDF"/>
    <property type="match status" value="1"/>
</dbReference>
<dbReference type="EMBL" id="JACPRF010000394">
    <property type="protein sequence ID" value="MBI2877777.1"/>
    <property type="molecule type" value="Genomic_DNA"/>
</dbReference>
<keyword evidence="2" id="KW-0645">Protease</keyword>
<dbReference type="PANTHER" id="PTHR46112">
    <property type="entry name" value="AMINOPEPTIDASE"/>
    <property type="match status" value="1"/>
</dbReference>
<keyword evidence="2" id="KW-0378">Hydrolase</keyword>
<evidence type="ECO:0000259" key="1">
    <source>
        <dbReference type="Pfam" id="PF00557"/>
    </source>
</evidence>
<evidence type="ECO:0000313" key="2">
    <source>
        <dbReference type="EMBL" id="MBI2877777.1"/>
    </source>
</evidence>
<dbReference type="Proteomes" id="UP000769766">
    <property type="component" value="Unassembled WGS sequence"/>
</dbReference>
<name>A0A932CSE7_UNCTE</name>
<comment type="caution">
    <text evidence="2">The sequence shown here is derived from an EMBL/GenBank/DDBJ whole genome shotgun (WGS) entry which is preliminary data.</text>
</comment>
<evidence type="ECO:0000313" key="3">
    <source>
        <dbReference type="Proteomes" id="UP000769766"/>
    </source>
</evidence>
<gene>
    <name evidence="2" type="ORF">HYY20_12960</name>
</gene>
<dbReference type="InterPro" id="IPR036005">
    <property type="entry name" value="Creatinase/aminopeptidase-like"/>
</dbReference>
<sequence length="398" mass="44139">MSDRILQIQQALRETQLDGWLFYSFRESDPLAYRILRLDPGGIATRRWYYLIPAQGEPVKLVHRIESHSLDGLPGRKLLYLSWQEQREGLRVLLEGRGRVAMQYSPENALPYISRVDAGTVELVRRLGPEVVSSADLVQCFEAVWSPGQLASHQEAAAALRRIVDRAFQQIRTAQLAGGELTEHDLQQFLLSLFRAEGLTTAEPPIVAVGPHSADPHYAPLPEGSSRVRAGELVLLDLWARKAEADSIYADITWTGYVGASVPEEYRRVFEVVRGARDAALELVRRSIAEGTSLCGWQVDDVARQVIAQAGYGDHFIHRTGHSIGEEDHGNGANLDNLETHDERRIIPHTGFSIEPGIYLEGRFGIRSEIDVYVGEGEVLVTGQPIQTEVIPILGAGG</sequence>
<dbReference type="AlphaFoldDB" id="A0A932CSE7"/>
<dbReference type="Pfam" id="PF00557">
    <property type="entry name" value="Peptidase_M24"/>
    <property type="match status" value="1"/>
</dbReference>
<dbReference type="GO" id="GO:0004177">
    <property type="term" value="F:aminopeptidase activity"/>
    <property type="evidence" value="ECO:0007669"/>
    <property type="project" value="UniProtKB-KW"/>
</dbReference>
<proteinExistence type="predicted"/>
<dbReference type="Gene3D" id="3.90.230.10">
    <property type="entry name" value="Creatinase/methionine aminopeptidase superfamily"/>
    <property type="match status" value="1"/>
</dbReference>
<organism evidence="2 3">
    <name type="scientific">Tectimicrobiota bacterium</name>
    <dbReference type="NCBI Taxonomy" id="2528274"/>
    <lineage>
        <taxon>Bacteria</taxon>
        <taxon>Pseudomonadati</taxon>
        <taxon>Nitrospinota/Tectimicrobiota group</taxon>
        <taxon>Candidatus Tectimicrobiota</taxon>
    </lineage>
</organism>
<dbReference type="InterPro" id="IPR050659">
    <property type="entry name" value="Peptidase_M24B"/>
</dbReference>
<dbReference type="InterPro" id="IPR000994">
    <property type="entry name" value="Pept_M24"/>
</dbReference>
<dbReference type="SUPFAM" id="SSF55920">
    <property type="entry name" value="Creatinase/aminopeptidase"/>
    <property type="match status" value="1"/>
</dbReference>
<reference evidence="2" key="1">
    <citation type="submission" date="2020-07" db="EMBL/GenBank/DDBJ databases">
        <title>Huge and variable diversity of episymbiotic CPR bacteria and DPANN archaea in groundwater ecosystems.</title>
        <authorList>
            <person name="He C.Y."/>
            <person name="Keren R."/>
            <person name="Whittaker M."/>
            <person name="Farag I.F."/>
            <person name="Doudna J."/>
            <person name="Cate J.H.D."/>
            <person name="Banfield J.F."/>
        </authorList>
    </citation>
    <scope>NUCLEOTIDE SEQUENCE</scope>
    <source>
        <strain evidence="2">NC_groundwater_672_Ag_B-0.1um_62_36</strain>
    </source>
</reference>
<protein>
    <submittedName>
        <fullName evidence="2">Aminopeptidase P family protein</fullName>
    </submittedName>
</protein>